<dbReference type="AlphaFoldDB" id="A0A512DV89"/>
<dbReference type="Proteomes" id="UP000321523">
    <property type="component" value="Unassembled WGS sequence"/>
</dbReference>
<proteinExistence type="predicted"/>
<dbReference type="RefSeq" id="WP_044429909.1">
    <property type="nucleotide sequence ID" value="NZ_BJYZ01000021.1"/>
</dbReference>
<dbReference type="EMBL" id="BJYZ01000021">
    <property type="protein sequence ID" value="GEO40384.1"/>
    <property type="molecule type" value="Genomic_DNA"/>
</dbReference>
<evidence type="ECO:0000313" key="1">
    <source>
        <dbReference type="EMBL" id="GEO40384.1"/>
    </source>
</evidence>
<keyword evidence="2" id="KW-1185">Reference proteome</keyword>
<reference evidence="1 2" key="1">
    <citation type="submission" date="2019-07" db="EMBL/GenBank/DDBJ databases">
        <title>Whole genome shotgun sequence of Skermanella aerolata NBRC 106429.</title>
        <authorList>
            <person name="Hosoyama A."/>
            <person name="Uohara A."/>
            <person name="Ohji S."/>
            <person name="Ichikawa N."/>
        </authorList>
    </citation>
    <scope>NUCLEOTIDE SEQUENCE [LARGE SCALE GENOMIC DNA]</scope>
    <source>
        <strain evidence="1 2">NBRC 106429</strain>
    </source>
</reference>
<gene>
    <name evidence="1" type="ORF">SAE02_45320</name>
</gene>
<comment type="caution">
    <text evidence="1">The sequence shown here is derived from an EMBL/GenBank/DDBJ whole genome shotgun (WGS) entry which is preliminary data.</text>
</comment>
<accession>A0A512DV89</accession>
<name>A0A512DV89_9PROT</name>
<sequence>MTVSRRQESDGQESRGQTAVIRTYRELRGKGQPDRFALEAALTVYFWHHPLAPAAEAGQIVAGWVRASGTGDATFH</sequence>
<protein>
    <submittedName>
        <fullName evidence="1">Uncharacterized protein</fullName>
    </submittedName>
</protein>
<evidence type="ECO:0000313" key="2">
    <source>
        <dbReference type="Proteomes" id="UP000321523"/>
    </source>
</evidence>
<organism evidence="1 2">
    <name type="scientific">Skermanella aerolata</name>
    <dbReference type="NCBI Taxonomy" id="393310"/>
    <lineage>
        <taxon>Bacteria</taxon>
        <taxon>Pseudomonadati</taxon>
        <taxon>Pseudomonadota</taxon>
        <taxon>Alphaproteobacteria</taxon>
        <taxon>Rhodospirillales</taxon>
        <taxon>Azospirillaceae</taxon>
        <taxon>Skermanella</taxon>
    </lineage>
</organism>